<keyword evidence="6" id="KW-0963">Cytoplasm</keyword>
<feature type="domain" description="RNase H type-2" evidence="14">
    <location>
        <begin position="16"/>
        <end position="230"/>
    </location>
</feature>
<reference evidence="16" key="1">
    <citation type="submission" date="2016-12" db="EMBL/GenBank/DDBJ databases">
        <authorList>
            <person name="Meng X."/>
        </authorList>
    </citation>
    <scope>NUCLEOTIDE SEQUENCE [LARGE SCALE GENOMIC DNA]</scope>
    <source>
        <strain evidence="16">DSM 20732</strain>
    </source>
</reference>
<keyword evidence="9 12" id="KW-0255">Endonuclease</keyword>
<comment type="subcellular location">
    <subcellularLocation>
        <location evidence="4">Cytoplasm</location>
    </subcellularLocation>
</comment>
<comment type="function">
    <text evidence="3 13">Endonuclease that specifically degrades the RNA of RNA-DNA hybrids.</text>
</comment>
<dbReference type="EMBL" id="MQVS01000003">
    <property type="protein sequence ID" value="OKL52144.1"/>
    <property type="molecule type" value="Genomic_DNA"/>
</dbReference>
<evidence type="ECO:0000256" key="11">
    <source>
        <dbReference type="ARBA" id="ARBA00023211"/>
    </source>
</evidence>
<dbReference type="InterPro" id="IPR001352">
    <property type="entry name" value="RNase_HII/HIII"/>
</dbReference>
<dbReference type="GO" id="GO:0032299">
    <property type="term" value="C:ribonuclease H2 complex"/>
    <property type="evidence" value="ECO:0007669"/>
    <property type="project" value="TreeGrafter"/>
</dbReference>
<dbReference type="CDD" id="cd07182">
    <property type="entry name" value="RNase_HII_bacteria_HII_like"/>
    <property type="match status" value="1"/>
</dbReference>
<accession>A0A1Q5PWZ6</accession>
<feature type="binding site" evidence="12">
    <location>
        <position position="23"/>
    </location>
    <ligand>
        <name>a divalent metal cation</name>
        <dbReference type="ChEBI" id="CHEBI:60240"/>
    </ligand>
</feature>
<dbReference type="RefSeq" id="WP_073823663.1">
    <property type="nucleotide sequence ID" value="NZ_MQVS01000003.1"/>
</dbReference>
<dbReference type="GO" id="GO:0046872">
    <property type="term" value="F:metal ion binding"/>
    <property type="evidence" value="ECO:0007669"/>
    <property type="project" value="UniProtKB-KW"/>
</dbReference>
<keyword evidence="10 12" id="KW-0378">Hydrolase</keyword>
<keyword evidence="11" id="KW-0464">Manganese</keyword>
<evidence type="ECO:0000256" key="1">
    <source>
        <dbReference type="ARBA" id="ARBA00000077"/>
    </source>
</evidence>
<dbReference type="GO" id="GO:0004523">
    <property type="term" value="F:RNA-DNA hybrid ribonuclease activity"/>
    <property type="evidence" value="ECO:0007669"/>
    <property type="project" value="UniProtKB-UniRule"/>
</dbReference>
<dbReference type="STRING" id="52770.BSZ40_04370"/>
<dbReference type="InterPro" id="IPR036397">
    <property type="entry name" value="RNaseH_sf"/>
</dbReference>
<dbReference type="InterPro" id="IPR022898">
    <property type="entry name" value="RNase_HII"/>
</dbReference>
<dbReference type="AlphaFoldDB" id="A0A1Q5PWZ6"/>
<dbReference type="PANTHER" id="PTHR10954">
    <property type="entry name" value="RIBONUCLEASE H2 SUBUNIT A"/>
    <property type="match status" value="1"/>
</dbReference>
<dbReference type="PANTHER" id="PTHR10954:SF18">
    <property type="entry name" value="RIBONUCLEASE HII"/>
    <property type="match status" value="1"/>
</dbReference>
<dbReference type="OrthoDB" id="9803420at2"/>
<comment type="similarity">
    <text evidence="5 13">Belongs to the RNase HII family.</text>
</comment>
<dbReference type="Proteomes" id="UP000185612">
    <property type="component" value="Unassembled WGS sequence"/>
</dbReference>
<evidence type="ECO:0000256" key="10">
    <source>
        <dbReference type="ARBA" id="ARBA00022801"/>
    </source>
</evidence>
<dbReference type="EC" id="3.1.26.4" evidence="13"/>
<dbReference type="FunCoup" id="A0A1Q5PWZ6">
    <property type="interactions" value="178"/>
</dbReference>
<comment type="cofactor">
    <cofactor evidence="12">
        <name>Mn(2+)</name>
        <dbReference type="ChEBI" id="CHEBI:29035"/>
    </cofactor>
    <cofactor evidence="12">
        <name>Mg(2+)</name>
        <dbReference type="ChEBI" id="CHEBI:18420"/>
    </cofactor>
    <text evidence="12">Manganese or magnesium. Binds 1 divalent metal ion per monomer in the absence of substrate. May bind a second metal ion after substrate binding.</text>
</comment>
<evidence type="ECO:0000256" key="7">
    <source>
        <dbReference type="ARBA" id="ARBA00022722"/>
    </source>
</evidence>
<evidence type="ECO:0000256" key="6">
    <source>
        <dbReference type="ARBA" id="ARBA00022490"/>
    </source>
</evidence>
<dbReference type="GO" id="GO:0043137">
    <property type="term" value="P:DNA replication, removal of RNA primer"/>
    <property type="evidence" value="ECO:0007669"/>
    <property type="project" value="TreeGrafter"/>
</dbReference>
<dbReference type="InterPro" id="IPR024567">
    <property type="entry name" value="RNase_HII/HIII_dom"/>
</dbReference>
<dbReference type="Gene3D" id="3.30.420.10">
    <property type="entry name" value="Ribonuclease H-like superfamily/Ribonuclease H"/>
    <property type="match status" value="1"/>
</dbReference>
<dbReference type="SUPFAM" id="SSF53098">
    <property type="entry name" value="Ribonuclease H-like"/>
    <property type="match status" value="1"/>
</dbReference>
<name>A0A1Q5PWZ6_9ACTO</name>
<keyword evidence="7 12" id="KW-0540">Nuclease</keyword>
<feature type="binding site" evidence="12">
    <location>
        <position position="118"/>
    </location>
    <ligand>
        <name>a divalent metal cation</name>
        <dbReference type="ChEBI" id="CHEBI:60240"/>
    </ligand>
</feature>
<dbReference type="NCBIfam" id="NF000595">
    <property type="entry name" value="PRK00015.1-3"/>
    <property type="match status" value="1"/>
</dbReference>
<evidence type="ECO:0000256" key="9">
    <source>
        <dbReference type="ARBA" id="ARBA00022759"/>
    </source>
</evidence>
<gene>
    <name evidence="15" type="ORF">BSZ40_04370</name>
</gene>
<sequence length="230" mass="23739">MSPTRALESALAASHGLVAGIDEVGRGALAGPVSVGVCVIGPDTGPAPVGLRDSKQLRPAARAALCGPVRAWTLASAVGHAWPTEIDQVGIVGALRLAALRALASLPPTARPGYVLLDGVHDWLASPSDLFAADAAERLCQESTGRAPHEILTAPVRTVVKGDDSVSVIAAASVLAKVERDELMARQSDPGYGWAHNKGYTAPAHVAGLRRLGPSQFHRRSWRLPGVGGA</sequence>
<evidence type="ECO:0000313" key="16">
    <source>
        <dbReference type="Proteomes" id="UP000185612"/>
    </source>
</evidence>
<dbReference type="InterPro" id="IPR012337">
    <property type="entry name" value="RNaseH-like_sf"/>
</dbReference>
<feature type="binding site" evidence="12">
    <location>
        <position position="22"/>
    </location>
    <ligand>
        <name>a divalent metal cation</name>
        <dbReference type="ChEBI" id="CHEBI:60240"/>
    </ligand>
</feature>
<keyword evidence="8 12" id="KW-0479">Metal-binding</keyword>
<evidence type="ECO:0000256" key="4">
    <source>
        <dbReference type="ARBA" id="ARBA00004496"/>
    </source>
</evidence>
<protein>
    <recommendedName>
        <fullName evidence="13">Ribonuclease</fullName>
        <ecNumber evidence="13">3.1.26.4</ecNumber>
    </recommendedName>
</protein>
<dbReference type="GO" id="GO:0003723">
    <property type="term" value="F:RNA binding"/>
    <property type="evidence" value="ECO:0007669"/>
    <property type="project" value="UniProtKB-UniRule"/>
</dbReference>
<evidence type="ECO:0000256" key="2">
    <source>
        <dbReference type="ARBA" id="ARBA00001946"/>
    </source>
</evidence>
<evidence type="ECO:0000256" key="12">
    <source>
        <dbReference type="PROSITE-ProRule" id="PRU01319"/>
    </source>
</evidence>
<evidence type="ECO:0000256" key="13">
    <source>
        <dbReference type="RuleBase" id="RU003515"/>
    </source>
</evidence>
<proteinExistence type="inferred from homology"/>
<comment type="cofactor">
    <cofactor evidence="2">
        <name>Mg(2+)</name>
        <dbReference type="ChEBI" id="CHEBI:18420"/>
    </cofactor>
</comment>
<evidence type="ECO:0000256" key="8">
    <source>
        <dbReference type="ARBA" id="ARBA00022723"/>
    </source>
</evidence>
<dbReference type="InParanoid" id="A0A1Q5PWZ6"/>
<dbReference type="PROSITE" id="PS51975">
    <property type="entry name" value="RNASE_H_2"/>
    <property type="match status" value="1"/>
</dbReference>
<keyword evidence="16" id="KW-1185">Reference proteome</keyword>
<evidence type="ECO:0000313" key="15">
    <source>
        <dbReference type="EMBL" id="OKL52144.1"/>
    </source>
</evidence>
<evidence type="ECO:0000256" key="5">
    <source>
        <dbReference type="ARBA" id="ARBA00007383"/>
    </source>
</evidence>
<comment type="caution">
    <text evidence="15">The sequence shown here is derived from an EMBL/GenBank/DDBJ whole genome shotgun (WGS) entry which is preliminary data.</text>
</comment>
<evidence type="ECO:0000256" key="3">
    <source>
        <dbReference type="ARBA" id="ARBA00004065"/>
    </source>
</evidence>
<organism evidence="15 16">
    <name type="scientific">Buchananella hordeovulneris</name>
    <dbReference type="NCBI Taxonomy" id="52770"/>
    <lineage>
        <taxon>Bacteria</taxon>
        <taxon>Bacillati</taxon>
        <taxon>Actinomycetota</taxon>
        <taxon>Actinomycetes</taxon>
        <taxon>Actinomycetales</taxon>
        <taxon>Actinomycetaceae</taxon>
        <taxon>Buchananella</taxon>
    </lineage>
</organism>
<dbReference type="GO" id="GO:0006298">
    <property type="term" value="P:mismatch repair"/>
    <property type="evidence" value="ECO:0007669"/>
    <property type="project" value="TreeGrafter"/>
</dbReference>
<dbReference type="Pfam" id="PF01351">
    <property type="entry name" value="RNase_HII"/>
    <property type="match status" value="1"/>
</dbReference>
<dbReference type="GO" id="GO:0005737">
    <property type="term" value="C:cytoplasm"/>
    <property type="evidence" value="ECO:0007669"/>
    <property type="project" value="UniProtKB-SubCell"/>
</dbReference>
<comment type="catalytic activity">
    <reaction evidence="1 12 13">
        <text>Endonucleolytic cleavage to 5'-phosphomonoester.</text>
        <dbReference type="EC" id="3.1.26.4"/>
    </reaction>
</comment>
<evidence type="ECO:0000259" key="14">
    <source>
        <dbReference type="PROSITE" id="PS51975"/>
    </source>
</evidence>